<protein>
    <recommendedName>
        <fullName evidence="4">60S ribosomal protein L41</fullName>
    </recommendedName>
</protein>
<dbReference type="Pfam" id="PF05162">
    <property type="entry name" value="Ribosomal_L41"/>
    <property type="match status" value="1"/>
</dbReference>
<dbReference type="GO" id="GO:0005840">
    <property type="term" value="C:ribosome"/>
    <property type="evidence" value="ECO:0007669"/>
    <property type="project" value="UniProtKB-KW"/>
</dbReference>
<name>A0A9Q8PAL6_PASFU</name>
<proteinExistence type="inferred from homology"/>
<evidence type="ECO:0000256" key="5">
    <source>
        <dbReference type="SAM" id="MobiDB-lite"/>
    </source>
</evidence>
<feature type="compositionally biased region" description="Basic residues" evidence="5">
    <location>
        <begin position="1"/>
        <end position="22"/>
    </location>
</feature>
<feature type="region of interest" description="Disordered" evidence="5">
    <location>
        <begin position="68"/>
        <end position="90"/>
    </location>
</feature>
<keyword evidence="7" id="KW-1185">Reference proteome</keyword>
<dbReference type="GO" id="GO:0003735">
    <property type="term" value="F:structural constituent of ribosome"/>
    <property type="evidence" value="ECO:0007669"/>
    <property type="project" value="UniProtKB-UniRule"/>
</dbReference>
<accession>A0A9Q8PAL6</accession>
<evidence type="ECO:0000256" key="2">
    <source>
        <dbReference type="ARBA" id="ARBA00023274"/>
    </source>
</evidence>
<evidence type="ECO:0000313" key="6">
    <source>
        <dbReference type="EMBL" id="UJO18917.1"/>
    </source>
</evidence>
<dbReference type="GO" id="GO:1990904">
    <property type="term" value="C:ribonucleoprotein complex"/>
    <property type="evidence" value="ECO:0007669"/>
    <property type="project" value="UniProtKB-KW"/>
</dbReference>
<comment type="similarity">
    <text evidence="3 4">Belongs to the eukaryotic ribosomal protein eS32 family.</text>
</comment>
<gene>
    <name evidence="6" type="ORF">CLAFUR5_06820</name>
</gene>
<keyword evidence="1 4" id="KW-0689">Ribosomal protein</keyword>
<dbReference type="Proteomes" id="UP000756132">
    <property type="component" value="Chromosome 6"/>
</dbReference>
<reference evidence="6" key="2">
    <citation type="journal article" date="2022" name="Microb. Genom.">
        <title>A chromosome-scale genome assembly of the tomato pathogen Cladosporium fulvum reveals a compartmentalized genome architecture and the presence of a dispensable chromosome.</title>
        <authorList>
            <person name="Zaccaron A.Z."/>
            <person name="Chen L.H."/>
            <person name="Samaras A."/>
            <person name="Stergiopoulos I."/>
        </authorList>
    </citation>
    <scope>NUCLEOTIDE SEQUENCE</scope>
    <source>
        <strain evidence="6">Race5_Kim</strain>
    </source>
</reference>
<evidence type="ECO:0000256" key="1">
    <source>
        <dbReference type="ARBA" id="ARBA00022980"/>
    </source>
</evidence>
<evidence type="ECO:0000256" key="3">
    <source>
        <dbReference type="ARBA" id="ARBA00043969"/>
    </source>
</evidence>
<keyword evidence="2 4" id="KW-0687">Ribonucleoprotein</keyword>
<dbReference type="InterPro" id="IPR007836">
    <property type="entry name" value="Ribosomal_eS32"/>
</dbReference>
<dbReference type="EMBL" id="CP090168">
    <property type="protein sequence ID" value="UJO18917.1"/>
    <property type="molecule type" value="Genomic_DNA"/>
</dbReference>
<dbReference type="AlphaFoldDB" id="A0A9Q8PAL6"/>
<dbReference type="RefSeq" id="XP_047763283.1">
    <property type="nucleotide sequence ID" value="XM_047905968.1"/>
</dbReference>
<dbReference type="KEGG" id="ffu:CLAFUR5_06820"/>
<sequence>MRAKWRKKRVRRLKRKRRKTRARSALYDGRTSHTSNLLNSGWDVKGNENGMEQKGNAFMMKGTQMFSLTPAERPPDGRLPLRALEGLAGK</sequence>
<feature type="region of interest" description="Disordered" evidence="5">
    <location>
        <begin position="1"/>
        <end position="32"/>
    </location>
</feature>
<comment type="subunit">
    <text evidence="4">Component of the large ribosomal subunit.</text>
</comment>
<evidence type="ECO:0000256" key="4">
    <source>
        <dbReference type="RuleBase" id="RU368055"/>
    </source>
</evidence>
<evidence type="ECO:0000313" key="7">
    <source>
        <dbReference type="Proteomes" id="UP000756132"/>
    </source>
</evidence>
<organism evidence="6 7">
    <name type="scientific">Passalora fulva</name>
    <name type="common">Tomato leaf mold</name>
    <name type="synonym">Cladosporium fulvum</name>
    <dbReference type="NCBI Taxonomy" id="5499"/>
    <lineage>
        <taxon>Eukaryota</taxon>
        <taxon>Fungi</taxon>
        <taxon>Dikarya</taxon>
        <taxon>Ascomycota</taxon>
        <taxon>Pezizomycotina</taxon>
        <taxon>Dothideomycetes</taxon>
        <taxon>Dothideomycetidae</taxon>
        <taxon>Mycosphaerellales</taxon>
        <taxon>Mycosphaerellaceae</taxon>
        <taxon>Fulvia</taxon>
    </lineage>
</organism>
<reference evidence="6" key="1">
    <citation type="submission" date="2021-12" db="EMBL/GenBank/DDBJ databases">
        <authorList>
            <person name="Zaccaron A."/>
            <person name="Stergiopoulos I."/>
        </authorList>
    </citation>
    <scope>NUCLEOTIDE SEQUENCE</scope>
    <source>
        <strain evidence="6">Race5_Kim</strain>
    </source>
</reference>
<dbReference type="GeneID" id="71986698"/>
<dbReference type="GO" id="GO:0006412">
    <property type="term" value="P:translation"/>
    <property type="evidence" value="ECO:0007669"/>
    <property type="project" value="InterPro"/>
</dbReference>